<organism evidence="1 2">
    <name type="scientific">Peronospora matthiolae</name>
    <dbReference type="NCBI Taxonomy" id="2874970"/>
    <lineage>
        <taxon>Eukaryota</taxon>
        <taxon>Sar</taxon>
        <taxon>Stramenopiles</taxon>
        <taxon>Oomycota</taxon>
        <taxon>Peronosporomycetes</taxon>
        <taxon>Peronosporales</taxon>
        <taxon>Peronosporaceae</taxon>
        <taxon>Peronospora</taxon>
    </lineage>
</organism>
<gene>
    <name evidence="1" type="ORF">PM001_LOCUS6973</name>
</gene>
<protein>
    <submittedName>
        <fullName evidence="1">Uncharacterized protein</fullName>
    </submittedName>
</protein>
<evidence type="ECO:0000313" key="2">
    <source>
        <dbReference type="Proteomes" id="UP001162060"/>
    </source>
</evidence>
<dbReference type="EMBL" id="CAKLBY020000053">
    <property type="protein sequence ID" value="CAK7921072.1"/>
    <property type="molecule type" value="Genomic_DNA"/>
</dbReference>
<dbReference type="Proteomes" id="UP001162060">
    <property type="component" value="Unassembled WGS sequence"/>
</dbReference>
<accession>A0AAV1TL07</accession>
<dbReference type="AlphaFoldDB" id="A0AAV1TL07"/>
<name>A0AAV1TL07_9STRA</name>
<sequence>MTILANKKAKLTTLAEQIHDATAGTTKSVKNTGVDTMSADLSAKTVAHDEKSGMDIKITTRIVEALSRVLLRSTWGRQLRVLTYSSSLVYEQGELQRIQQ</sequence>
<proteinExistence type="predicted"/>
<evidence type="ECO:0000313" key="1">
    <source>
        <dbReference type="EMBL" id="CAK7921072.1"/>
    </source>
</evidence>
<comment type="caution">
    <text evidence="1">The sequence shown here is derived from an EMBL/GenBank/DDBJ whole genome shotgun (WGS) entry which is preliminary data.</text>
</comment>
<reference evidence="1" key="1">
    <citation type="submission" date="2024-01" db="EMBL/GenBank/DDBJ databases">
        <authorList>
            <person name="Webb A."/>
        </authorList>
    </citation>
    <scope>NUCLEOTIDE SEQUENCE</scope>
    <source>
        <strain evidence="1">Pm1</strain>
    </source>
</reference>